<gene>
    <name evidence="1" type="ORF">MNBD_GAMMA14-2439</name>
</gene>
<protein>
    <submittedName>
        <fullName evidence="1">Uncharacterized protein</fullName>
    </submittedName>
</protein>
<dbReference type="AlphaFoldDB" id="A0A3B0Z0X3"/>
<evidence type="ECO:0000313" key="1">
    <source>
        <dbReference type="EMBL" id="VAW74914.1"/>
    </source>
</evidence>
<reference evidence="1" key="1">
    <citation type="submission" date="2018-06" db="EMBL/GenBank/DDBJ databases">
        <authorList>
            <person name="Zhirakovskaya E."/>
        </authorList>
    </citation>
    <scope>NUCLEOTIDE SEQUENCE</scope>
</reference>
<feature type="non-terminal residue" evidence="1">
    <location>
        <position position="35"/>
    </location>
</feature>
<proteinExistence type="predicted"/>
<name>A0A3B0Z0X3_9ZZZZ</name>
<accession>A0A3B0Z0X3</accession>
<organism evidence="1">
    <name type="scientific">hydrothermal vent metagenome</name>
    <dbReference type="NCBI Taxonomy" id="652676"/>
    <lineage>
        <taxon>unclassified sequences</taxon>
        <taxon>metagenomes</taxon>
        <taxon>ecological metagenomes</taxon>
    </lineage>
</organism>
<dbReference type="EMBL" id="UOFM01000113">
    <property type="protein sequence ID" value="VAW74914.1"/>
    <property type="molecule type" value="Genomic_DNA"/>
</dbReference>
<sequence>MIKIHRSIEQSIGRWVFLVATLLLTTALQAAQVGI</sequence>